<accession>A0ABW5PIE4</accession>
<reference evidence="2" key="1">
    <citation type="journal article" date="2019" name="Int. J. Syst. Evol. Microbiol.">
        <title>The Global Catalogue of Microorganisms (GCM) 10K type strain sequencing project: providing services to taxonomists for standard genome sequencing and annotation.</title>
        <authorList>
            <consortium name="The Broad Institute Genomics Platform"/>
            <consortium name="The Broad Institute Genome Sequencing Center for Infectious Disease"/>
            <person name="Wu L."/>
            <person name="Ma J."/>
        </authorList>
    </citation>
    <scope>NUCLEOTIDE SEQUENCE [LARGE SCALE GENOMIC DNA]</scope>
    <source>
        <strain evidence="2">KCTC 3950</strain>
    </source>
</reference>
<protein>
    <submittedName>
        <fullName evidence="1">DUF4375 domain-containing protein</fullName>
    </submittedName>
</protein>
<dbReference type="Proteomes" id="UP001597541">
    <property type="component" value="Unassembled WGS sequence"/>
</dbReference>
<dbReference type="RefSeq" id="WP_377606519.1">
    <property type="nucleotide sequence ID" value="NZ_JBHUME010000015.1"/>
</dbReference>
<name>A0ABW5PIE4_9BACL</name>
<keyword evidence="2" id="KW-1185">Reference proteome</keyword>
<comment type="caution">
    <text evidence="1">The sequence shown here is derived from an EMBL/GenBank/DDBJ whole genome shotgun (WGS) entry which is preliminary data.</text>
</comment>
<evidence type="ECO:0000313" key="2">
    <source>
        <dbReference type="Proteomes" id="UP001597541"/>
    </source>
</evidence>
<proteinExistence type="predicted"/>
<organism evidence="1 2">
    <name type="scientific">Paenibacillus gansuensis</name>
    <dbReference type="NCBI Taxonomy" id="306542"/>
    <lineage>
        <taxon>Bacteria</taxon>
        <taxon>Bacillati</taxon>
        <taxon>Bacillota</taxon>
        <taxon>Bacilli</taxon>
        <taxon>Bacillales</taxon>
        <taxon>Paenibacillaceae</taxon>
        <taxon>Paenibacillus</taxon>
    </lineage>
</organism>
<gene>
    <name evidence="1" type="ORF">ACFSUF_21710</name>
</gene>
<evidence type="ECO:0000313" key="1">
    <source>
        <dbReference type="EMBL" id="MFD2615038.1"/>
    </source>
</evidence>
<dbReference type="EMBL" id="JBHUME010000015">
    <property type="protein sequence ID" value="MFD2615038.1"/>
    <property type="molecule type" value="Genomic_DNA"/>
</dbReference>
<sequence>MTLVSISKDEFTALDDERLGWACAGPTLVSLRGKDMGIKGEAMAALNEHQRSLCLFRVLYDHAKDSAPEYYGWICYLLERGDYWSGVLGALRFFEVQSMQELLNETRNTLEEYNRRLGRTWNQVSITDLDRDEELRNKVVLWYDRFMNVSKESLRTIARHIRAHPDAFVVFDG</sequence>